<feature type="domain" description="Peptidase S9 prolyl oligopeptidase catalytic" evidence="3">
    <location>
        <begin position="99"/>
        <end position="176"/>
    </location>
</feature>
<keyword evidence="5" id="KW-1185">Reference proteome</keyword>
<proteinExistence type="predicted"/>
<dbReference type="PIRSF" id="PIRSF031982">
    <property type="entry name" value="UCP031982_abhydr"/>
    <property type="match status" value="1"/>
</dbReference>
<gene>
    <name evidence="4" type="ordered locus">Astex_0645</name>
</gene>
<dbReference type="InterPro" id="IPR016986">
    <property type="entry name" value="UCP031982_abhydr"/>
</dbReference>
<name>E8RRE1_ASTEC</name>
<evidence type="ECO:0000313" key="4">
    <source>
        <dbReference type="EMBL" id="ADU12332.1"/>
    </source>
</evidence>
<dbReference type="HOGENOM" id="CLU_045366_0_0_5"/>
<sequence>MRCHLFFALFSLFAAFGAIAHAEAPSASPQVGFRKTVTAQGVEVGVWFPAAGTPARQSLGLYSHVVVPNAAPLPGTHPLIVMSHGTGGIFSGHVDTAVALAKAGFVVAALTHPGDNWQDTSRATQIEDRPKALNQLITYMLTEAPERDVIDPQRVGAFGFSAGGFTVLAAAGGRPNFARLIPHCQAHPAYFDCQMIARHPRPATAVAAPSMPADTRIKALVVAAPALGFTFAEGLKGLRLPVQLWRADADEILPAPDYADAVRQALPQTPEFHAVPNAGHFDFLAPCVDVNLAPQICSSRAGFDRAAFHDAFNAEVVRFFSQSLR</sequence>
<keyword evidence="1 4" id="KW-0378">Hydrolase</keyword>
<dbReference type="InterPro" id="IPR029058">
    <property type="entry name" value="AB_hydrolase_fold"/>
</dbReference>
<organism evidence="4 5">
    <name type="scientific">Asticcacaulis excentricus (strain ATCC 15261 / DSM 4724 / KCTC 12464 / NCIMB 9791 / VKM B-1370 / CB 48)</name>
    <dbReference type="NCBI Taxonomy" id="573065"/>
    <lineage>
        <taxon>Bacteria</taxon>
        <taxon>Pseudomonadati</taxon>
        <taxon>Pseudomonadota</taxon>
        <taxon>Alphaproteobacteria</taxon>
        <taxon>Caulobacterales</taxon>
        <taxon>Caulobacteraceae</taxon>
        <taxon>Asticcacaulis</taxon>
    </lineage>
</organism>
<evidence type="ECO:0000313" key="5">
    <source>
        <dbReference type="Proteomes" id="UP000001492"/>
    </source>
</evidence>
<evidence type="ECO:0000256" key="2">
    <source>
        <dbReference type="SAM" id="SignalP"/>
    </source>
</evidence>
<dbReference type="GO" id="GO:0008236">
    <property type="term" value="F:serine-type peptidase activity"/>
    <property type="evidence" value="ECO:0007669"/>
    <property type="project" value="InterPro"/>
</dbReference>
<dbReference type="Pfam" id="PF00326">
    <property type="entry name" value="Peptidase_S9"/>
    <property type="match status" value="1"/>
</dbReference>
<dbReference type="PANTHER" id="PTHR22946:SF9">
    <property type="entry name" value="POLYKETIDE TRANSFERASE AF380"/>
    <property type="match status" value="1"/>
</dbReference>
<dbReference type="AlphaFoldDB" id="E8RRE1"/>
<evidence type="ECO:0000256" key="1">
    <source>
        <dbReference type="ARBA" id="ARBA00022801"/>
    </source>
</evidence>
<dbReference type="PANTHER" id="PTHR22946">
    <property type="entry name" value="DIENELACTONE HYDROLASE DOMAIN-CONTAINING PROTEIN-RELATED"/>
    <property type="match status" value="1"/>
</dbReference>
<dbReference type="ESTHER" id="9caul-e8rre1">
    <property type="family name" value="UCP031982"/>
</dbReference>
<dbReference type="Gene3D" id="3.40.50.1820">
    <property type="entry name" value="alpha/beta hydrolase"/>
    <property type="match status" value="1"/>
</dbReference>
<protein>
    <submittedName>
        <fullName evidence="4">Dienelactone hydrolase</fullName>
    </submittedName>
</protein>
<reference evidence="5" key="1">
    <citation type="submission" date="2010-12" db="EMBL/GenBank/DDBJ databases">
        <title>Complete sequence of chromosome 1 of Asticcacaulis excentricus CB 48.</title>
        <authorList>
            <consortium name="US DOE Joint Genome Institute"/>
            <person name="Lucas S."/>
            <person name="Copeland A."/>
            <person name="Lapidus A."/>
            <person name="Cheng J.-F."/>
            <person name="Bruce D."/>
            <person name="Goodwin L."/>
            <person name="Pitluck S."/>
            <person name="Teshima H."/>
            <person name="Davenport K."/>
            <person name="Detter J.C."/>
            <person name="Han C."/>
            <person name="Tapia R."/>
            <person name="Land M."/>
            <person name="Hauser L."/>
            <person name="Jeffries C."/>
            <person name="Kyrpides N."/>
            <person name="Ivanova N."/>
            <person name="Ovchinnikova G."/>
            <person name="Brun Y.V."/>
            <person name="Woyke T."/>
        </authorList>
    </citation>
    <scope>NUCLEOTIDE SEQUENCE [LARGE SCALE GENOMIC DNA]</scope>
    <source>
        <strain evidence="5">ATCC 15261 / DSM 4724 / KCTC 12464 / NCIMB 9791 / VKM B-1370 / CB 48</strain>
    </source>
</reference>
<feature type="signal peptide" evidence="2">
    <location>
        <begin position="1"/>
        <end position="20"/>
    </location>
</feature>
<dbReference type="Proteomes" id="UP000001492">
    <property type="component" value="Chromosome 1"/>
</dbReference>
<dbReference type="GO" id="GO:0052689">
    <property type="term" value="F:carboxylic ester hydrolase activity"/>
    <property type="evidence" value="ECO:0007669"/>
    <property type="project" value="UniProtKB-ARBA"/>
</dbReference>
<keyword evidence="2" id="KW-0732">Signal</keyword>
<dbReference type="eggNOG" id="COG4188">
    <property type="taxonomic scope" value="Bacteria"/>
</dbReference>
<evidence type="ECO:0000259" key="3">
    <source>
        <dbReference type="Pfam" id="PF00326"/>
    </source>
</evidence>
<dbReference type="GO" id="GO:0006508">
    <property type="term" value="P:proteolysis"/>
    <property type="evidence" value="ECO:0007669"/>
    <property type="project" value="InterPro"/>
</dbReference>
<dbReference type="EMBL" id="CP002395">
    <property type="protein sequence ID" value="ADU12332.1"/>
    <property type="molecule type" value="Genomic_DNA"/>
</dbReference>
<dbReference type="KEGG" id="aex:Astex_0645"/>
<dbReference type="SUPFAM" id="SSF53474">
    <property type="entry name" value="alpha/beta-Hydrolases"/>
    <property type="match status" value="1"/>
</dbReference>
<dbReference type="InterPro" id="IPR001375">
    <property type="entry name" value="Peptidase_S9_cat"/>
</dbReference>
<dbReference type="STRING" id="573065.Astex_0645"/>
<feature type="chain" id="PRO_5003226953" evidence="2">
    <location>
        <begin position="21"/>
        <end position="325"/>
    </location>
</feature>
<dbReference type="OrthoDB" id="9814760at2"/>
<dbReference type="RefSeq" id="WP_013478166.1">
    <property type="nucleotide sequence ID" value="NC_014816.1"/>
</dbReference>
<dbReference type="InterPro" id="IPR050261">
    <property type="entry name" value="FrsA_esterase"/>
</dbReference>
<accession>E8RRE1</accession>